<protein>
    <submittedName>
        <fullName evidence="2">Uncharacterized protein</fullName>
    </submittedName>
</protein>
<dbReference type="InterPro" id="IPR054828">
    <property type="entry name" value="Vit_B12_bind_prot"/>
</dbReference>
<evidence type="ECO:0000313" key="2">
    <source>
        <dbReference type="EMBL" id="SHE91229.1"/>
    </source>
</evidence>
<name>A0A1M4XCF3_9ACTN</name>
<dbReference type="AlphaFoldDB" id="A0A1M4XCF3"/>
<gene>
    <name evidence="2" type="ORF">SAMN02745225_01975</name>
</gene>
<dbReference type="PANTHER" id="PTHR30535:SF35">
    <property type="entry name" value="PERIPLASMIC BINDING PROTEIN"/>
    <property type="match status" value="1"/>
</dbReference>
<dbReference type="SUPFAM" id="SSF53807">
    <property type="entry name" value="Helical backbone' metal receptor"/>
    <property type="match status" value="1"/>
</dbReference>
<evidence type="ECO:0000256" key="1">
    <source>
        <dbReference type="ARBA" id="ARBA00008814"/>
    </source>
</evidence>
<dbReference type="PANTHER" id="PTHR30535">
    <property type="entry name" value="VITAMIN B12-BINDING PROTEIN"/>
    <property type="match status" value="1"/>
</dbReference>
<reference evidence="3" key="1">
    <citation type="submission" date="2016-11" db="EMBL/GenBank/DDBJ databases">
        <authorList>
            <person name="Varghese N."/>
            <person name="Submissions S."/>
        </authorList>
    </citation>
    <scope>NUCLEOTIDE SEQUENCE [LARGE SCALE GENOMIC DNA]</scope>
    <source>
        <strain evidence="3">DSM 19514</strain>
    </source>
</reference>
<dbReference type="EMBL" id="FQUL01000037">
    <property type="protein sequence ID" value="SHE91229.1"/>
    <property type="molecule type" value="Genomic_DNA"/>
</dbReference>
<evidence type="ECO:0000313" key="3">
    <source>
        <dbReference type="Proteomes" id="UP000184295"/>
    </source>
</evidence>
<dbReference type="Proteomes" id="UP000184295">
    <property type="component" value="Unassembled WGS sequence"/>
</dbReference>
<dbReference type="STRING" id="1121881.SAMN02745225_01975"/>
<comment type="similarity">
    <text evidence="1">Belongs to the bacterial solute-binding protein 8 family.</text>
</comment>
<dbReference type="Gene3D" id="3.40.50.1980">
    <property type="entry name" value="Nitrogenase molybdenum iron protein domain"/>
    <property type="match status" value="2"/>
</dbReference>
<accession>A0A1M4XCF3</accession>
<dbReference type="InterPro" id="IPR050902">
    <property type="entry name" value="ABC_Transporter_SBP"/>
</dbReference>
<organism evidence="2 3">
    <name type="scientific">Ferrithrix thermotolerans DSM 19514</name>
    <dbReference type="NCBI Taxonomy" id="1121881"/>
    <lineage>
        <taxon>Bacteria</taxon>
        <taxon>Bacillati</taxon>
        <taxon>Actinomycetota</taxon>
        <taxon>Acidimicrobiia</taxon>
        <taxon>Acidimicrobiales</taxon>
        <taxon>Acidimicrobiaceae</taxon>
        <taxon>Ferrithrix</taxon>
    </lineage>
</organism>
<proteinExistence type="inferred from homology"/>
<dbReference type="NCBIfam" id="NF038402">
    <property type="entry name" value="TroA_like"/>
    <property type="match status" value="1"/>
</dbReference>
<keyword evidence="3" id="KW-1185">Reference proteome</keyword>
<sequence>MRDFSDLSETEENKLRVVSLVPSVTETLMSWSITPVGCTRFCDQQGLLSVGGTKNPNLEVIKDLEPDLVVMDAEENRLEDYQSLQRLDIKVHVLHITSIEDVEVQISELAKRVGVRWPGLNLPTPPPSYEINAFVPIWRNPYMSIGESTYCGSLLGYLGVNLVPTTEKRYYTLTLEDAAKSKPDIVLAPSEPYPFSKRQLPELASVAPVYFIDGRDLFWWGARTTTALSNLASFLKTVQSEGYQHLRS</sequence>